<dbReference type="Proteomes" id="UP000236546">
    <property type="component" value="Unassembled WGS sequence"/>
</dbReference>
<name>A0A2K0TG15_9HYPO</name>
<proteinExistence type="predicted"/>
<feature type="region of interest" description="Disordered" evidence="1">
    <location>
        <begin position="341"/>
        <end position="396"/>
    </location>
</feature>
<organism evidence="2 3">
    <name type="scientific">Trichoderma gamsii</name>
    <dbReference type="NCBI Taxonomy" id="398673"/>
    <lineage>
        <taxon>Eukaryota</taxon>
        <taxon>Fungi</taxon>
        <taxon>Dikarya</taxon>
        <taxon>Ascomycota</taxon>
        <taxon>Pezizomycotina</taxon>
        <taxon>Sordariomycetes</taxon>
        <taxon>Hypocreomycetidae</taxon>
        <taxon>Hypocreales</taxon>
        <taxon>Hypocreaceae</taxon>
        <taxon>Trichoderma</taxon>
    </lineage>
</organism>
<evidence type="ECO:0000256" key="1">
    <source>
        <dbReference type="SAM" id="MobiDB-lite"/>
    </source>
</evidence>
<accession>A0A2K0TG15</accession>
<protein>
    <submittedName>
        <fullName evidence="2">Uncharacterized protein</fullName>
    </submittedName>
</protein>
<dbReference type="EMBL" id="MTYH01000031">
    <property type="protein sequence ID" value="PNP44462.1"/>
    <property type="molecule type" value="Genomic_DNA"/>
</dbReference>
<dbReference type="OrthoDB" id="5083424at2759"/>
<feature type="compositionally biased region" description="Basic and acidic residues" evidence="1">
    <location>
        <begin position="366"/>
        <end position="390"/>
    </location>
</feature>
<dbReference type="AlphaFoldDB" id="A0A2K0TG15"/>
<sequence length="396" mass="45438">MTQQRARILNEFYSGATGKAQGFRSFKNASTLASYFRKMKELLAYHYRVAYQADGHFTRESDGQVLPADVIELTGAQQWAMEKIMGILRRDDVDSEEVQAQLRHAVRQLYVAMICHVVGSVPFRSSVLSFCAMLSRRVYRKEDSDKRKGSSAAQGVWEERNGYNANLSALTWTAQLIIFDYACFQEQEDENQIPNFLRTMCQKFFQQLAETPFGHILQWRLYLFKVSETTVAKKQARWLLDGDTIEYRGTALHMKQVTQLMGAEYRQAHSLLHDELLLGRARNLVPIESWKLKDDLDMDGYGCSWLSDARNAELVDGADRALLCELQESPELRQIFLKDKGEDEQERRDDGAGAGNHQPDAGTGGQREREKGGGRRKEKNSVRGRLEYMRRMCNSF</sequence>
<evidence type="ECO:0000313" key="2">
    <source>
        <dbReference type="EMBL" id="PNP44462.1"/>
    </source>
</evidence>
<reference evidence="2 3" key="1">
    <citation type="submission" date="2017-02" db="EMBL/GenBank/DDBJ databases">
        <title>Genomes of Trichoderma spp. with biocontrol activity.</title>
        <authorList>
            <person name="Gardiner D."/>
            <person name="Kazan K."/>
            <person name="Vos C."/>
            <person name="Harvey P."/>
        </authorList>
    </citation>
    <scope>NUCLEOTIDE SEQUENCE [LARGE SCALE GENOMIC DNA]</scope>
    <source>
        <strain evidence="2 3">A5MH</strain>
    </source>
</reference>
<gene>
    <name evidence="2" type="ORF">TGAMA5MH_03808</name>
</gene>
<feature type="compositionally biased region" description="Basic and acidic residues" evidence="1">
    <location>
        <begin position="341"/>
        <end position="351"/>
    </location>
</feature>
<comment type="caution">
    <text evidence="2">The sequence shown here is derived from an EMBL/GenBank/DDBJ whole genome shotgun (WGS) entry which is preliminary data.</text>
</comment>
<evidence type="ECO:0000313" key="3">
    <source>
        <dbReference type="Proteomes" id="UP000236546"/>
    </source>
</evidence>